<keyword evidence="1" id="KW-0812">Transmembrane</keyword>
<keyword evidence="1" id="KW-1133">Transmembrane helix</keyword>
<feature type="transmembrane region" description="Helical" evidence="1">
    <location>
        <begin position="255"/>
        <end position="276"/>
    </location>
</feature>
<feature type="transmembrane region" description="Helical" evidence="1">
    <location>
        <begin position="223"/>
        <end position="243"/>
    </location>
</feature>
<keyword evidence="3" id="KW-1185">Reference proteome</keyword>
<feature type="transmembrane region" description="Helical" evidence="1">
    <location>
        <begin position="167"/>
        <end position="188"/>
    </location>
</feature>
<protein>
    <submittedName>
        <fullName evidence="2">Membrane protein</fullName>
    </submittedName>
</protein>
<keyword evidence="1" id="KW-0472">Membrane</keyword>
<feature type="transmembrane region" description="Helical" evidence="1">
    <location>
        <begin position="100"/>
        <end position="119"/>
    </location>
</feature>
<dbReference type="PATRIC" id="fig|1566026.4.peg.2618"/>
<accession>A0A0L8AGR6</accession>
<dbReference type="RefSeq" id="WP_053225141.1">
    <property type="nucleotide sequence ID" value="NZ_JSVA01000041.1"/>
</dbReference>
<evidence type="ECO:0000256" key="1">
    <source>
        <dbReference type="SAM" id="Phobius"/>
    </source>
</evidence>
<dbReference type="PANTHER" id="PTHR35337:SF1">
    <property type="entry name" value="SLR1478 PROTEIN"/>
    <property type="match status" value="1"/>
</dbReference>
<evidence type="ECO:0000313" key="2">
    <source>
        <dbReference type="EMBL" id="KOF01345.1"/>
    </source>
</evidence>
<dbReference type="InterPro" id="IPR002798">
    <property type="entry name" value="SpoIIM-like"/>
</dbReference>
<proteinExistence type="predicted"/>
<dbReference type="EMBL" id="JSVA01000041">
    <property type="protein sequence ID" value="KOF01345.1"/>
    <property type="molecule type" value="Genomic_DNA"/>
</dbReference>
<reference evidence="3" key="1">
    <citation type="submission" date="2014-11" db="EMBL/GenBank/DDBJ databases">
        <title>Genome sequencing of Roseivirga sp. D-25.</title>
        <authorList>
            <person name="Selvaratnam C."/>
            <person name="Thevarajoo S."/>
            <person name="Goh K.M."/>
            <person name="Eee R."/>
            <person name="Chan K.-G."/>
            <person name="Chong C.S."/>
        </authorList>
    </citation>
    <scope>NUCLEOTIDE SEQUENCE [LARGE SCALE GENOMIC DNA]</scope>
    <source>
        <strain evidence="3">D-25</strain>
    </source>
</reference>
<dbReference type="Proteomes" id="UP000036908">
    <property type="component" value="Unassembled WGS sequence"/>
</dbReference>
<dbReference type="OrthoDB" id="9800053at2"/>
<feature type="transmembrane region" description="Helical" evidence="1">
    <location>
        <begin position="288"/>
        <end position="307"/>
    </location>
</feature>
<organism evidence="2 3">
    <name type="scientific">Roseivirga seohaensis subsp. aquiponti</name>
    <dbReference type="NCBI Taxonomy" id="1566026"/>
    <lineage>
        <taxon>Bacteria</taxon>
        <taxon>Pseudomonadati</taxon>
        <taxon>Bacteroidota</taxon>
        <taxon>Cytophagia</taxon>
        <taxon>Cytophagales</taxon>
        <taxon>Roseivirgaceae</taxon>
        <taxon>Roseivirga</taxon>
    </lineage>
</organism>
<dbReference type="PANTHER" id="PTHR35337">
    <property type="entry name" value="SLR1478 PROTEIN"/>
    <property type="match status" value="1"/>
</dbReference>
<comment type="caution">
    <text evidence="2">The sequence shown here is derived from an EMBL/GenBank/DDBJ whole genome shotgun (WGS) entry which is preliminary data.</text>
</comment>
<dbReference type="Pfam" id="PF01944">
    <property type="entry name" value="SpoIIM"/>
    <property type="match status" value="1"/>
</dbReference>
<dbReference type="AlphaFoldDB" id="A0A0L8AGR6"/>
<evidence type="ECO:0000313" key="3">
    <source>
        <dbReference type="Proteomes" id="UP000036908"/>
    </source>
</evidence>
<name>A0A0L8AGR6_9BACT</name>
<sequence length="325" mass="36461">MRESAFVKANISKWEEFERQISSKARKDPDRLASLFIQLTDDLAYAKTHYPKSDITVYLNNLSTKVHQYIYKNKKQSSGRFVRFWQVELPEIFWVHRKEFGYSLIIFLLSSLIGAFSAAQDDTFVRLILGDSYVNRTLANIESGKPLGIYASMAQTDMFFAITFNNIRVSFMAFAAGIVASVGTGFLLFKNGVMLGSFQYFFYQKGLLLTSVLTIWIHGTIEIISIVMAGGAGLIMGNSMLFPGTYSRLESLKKGALTGAKVVLGLVPMFIIAGFLESFVTRLFGMPNALKAAIILGSLAFMVYYIIIYPRKLFKNGVYTADRVL</sequence>
<gene>
    <name evidence="2" type="ORF">OB69_18015</name>
</gene>
<feature type="transmembrane region" description="Helical" evidence="1">
    <location>
        <begin position="200"/>
        <end position="217"/>
    </location>
</feature>